<keyword evidence="2" id="KW-1185">Reference proteome</keyword>
<protein>
    <submittedName>
        <fullName evidence="1">Uncharacterized protein</fullName>
    </submittedName>
</protein>
<name>A0ACC6MMN0_MYCPF</name>
<comment type="caution">
    <text evidence="1">The sequence shown here is derived from an EMBL/GenBank/DDBJ whole genome shotgun (WGS) entry which is preliminary data.</text>
</comment>
<organism evidence="1 2">
    <name type="scientific">Mycolicibacterium parafortuitum</name>
    <name type="common">Mycobacterium parafortuitum</name>
    <dbReference type="NCBI Taxonomy" id="39692"/>
    <lineage>
        <taxon>Bacteria</taxon>
        <taxon>Bacillati</taxon>
        <taxon>Actinomycetota</taxon>
        <taxon>Actinomycetes</taxon>
        <taxon>Mycobacteriales</taxon>
        <taxon>Mycobacteriaceae</taxon>
        <taxon>Mycolicibacterium</taxon>
    </lineage>
</organism>
<evidence type="ECO:0000313" key="2">
    <source>
        <dbReference type="Proteomes" id="UP001289645"/>
    </source>
</evidence>
<dbReference type="Proteomes" id="UP001289645">
    <property type="component" value="Unassembled WGS sequence"/>
</dbReference>
<evidence type="ECO:0000313" key="1">
    <source>
        <dbReference type="EMBL" id="MDZ5088261.1"/>
    </source>
</evidence>
<reference evidence="1 2" key="1">
    <citation type="journal article" date="2021" name="Chemosphere">
        <title>Bioballs carrying a syntrophic Rhodococcus and Mycolicibacterium consortium for simultaneous sorption and biodegradation of fuel oil in contaminated freshwater.</title>
        <authorList>
            <person name="Naloka K."/>
            <person name="Polrit D."/>
            <person name="Muangchinda C."/>
            <person name="Thoetkiattikul H."/>
            <person name="Pinyakong O."/>
        </authorList>
    </citation>
    <scope>NUCLEOTIDE SEQUENCE [LARGE SCALE GENOMIC DNA]</scope>
    <source>
        <strain evidence="1 2">J101</strain>
    </source>
</reference>
<accession>A0ACC6MMN0</accession>
<sequence>MNDIDRWLDRTGRSTTRAVSLYSCLLTGKMFAYFRYRLRYALLLDATTFVLHVAEFLIILSSLGGLAAFTVMILRVGGLLVGGAWWGLLEVMRERLRAFARIGDRQSAQREIGAWLVLSVLVAGAATLMATALLVMLLPRDGNPVATLYAFLVIIEVALRSPVRVLHSGMYATRRIYRPLWSLFAPNLLQLTVLGLGVLYYPTAAVVLAIVVSNAASIWITVHYTLRLYRLTGLSPNLAAARPIRVSLPSIPLREGGEATLAGLGLRLDAVAVLVIAGIYGTNTRAIDLTAGLQTWREIDAFQFFYLVLPLFRGAYEATAVFYFDFVRLRRLPALREYRVWFFHRLLTITPVITAVFWALAVALGLFVLPGIPFSFLLALLPLFVVRGLIGTYQIRLFAEGRFRALNATVAVSAVLFLLVWLDPNPASDLVEITAAMIALLIVHINLQHFGDRIPPRPPQLPLGDWIRALAAKTGPVRVGTISIPEWIPARERRAAVEMMRLTVADGGCLAFCSATTLIFYVDQPSHDEQAPHLLVQALTGGAANRGRYWHEAAPHGPAALDRIVADGWLQPVDGTPRAPASPEVLRAEFLQIFPGGFVANVQTRAGARTMRSLDPDLLVGLLPAAIRSLDDDALIVPVAGRWLSPIFHHNKVEVVFLLPPDPGPEQFRRWLHTLKTWRLGGWPAHGVHHVR</sequence>
<dbReference type="EMBL" id="JAOXLN010000030">
    <property type="protein sequence ID" value="MDZ5088261.1"/>
    <property type="molecule type" value="Genomic_DNA"/>
</dbReference>
<proteinExistence type="predicted"/>
<gene>
    <name evidence="1" type="ORF">OHX15_22955</name>
</gene>